<dbReference type="Gene3D" id="1.10.10.10">
    <property type="entry name" value="Winged helix-like DNA-binding domain superfamily/Winged helix DNA-binding domain"/>
    <property type="match status" value="1"/>
</dbReference>
<dbReference type="Gene3D" id="3.40.50.2300">
    <property type="match status" value="1"/>
</dbReference>
<evidence type="ECO:0000259" key="5">
    <source>
        <dbReference type="PROSITE" id="PS50110"/>
    </source>
</evidence>
<gene>
    <name evidence="6" type="ORF">J2X06_002607</name>
</gene>
<accession>A0ABU1WCS9</accession>
<sequence length="204" mass="22044">MSFRIVLADDHPIVSSGVRQLLEHDRSLSVVAVVTSPDELLSTLDNTPCDLLITDFNMPGEQASDGLGLLGLIQRKHPTLPVIVLTMITNTAVLRSVLGVGVRGLISKADTLTELPLAVSVVAKGRNYVSISMKGYLEAETAKLSPRETEVLRLFASGYTVSQIALQLNRSVKTVSSQKMEAMNKLGIKSDLGIYAYAREHGLL</sequence>
<dbReference type="Proteomes" id="UP001251524">
    <property type="component" value="Unassembled WGS sequence"/>
</dbReference>
<dbReference type="InterPro" id="IPR036388">
    <property type="entry name" value="WH-like_DNA-bd_sf"/>
</dbReference>
<dbReference type="InterPro" id="IPR039420">
    <property type="entry name" value="WalR-like"/>
</dbReference>
<reference evidence="6 7" key="1">
    <citation type="submission" date="2023-07" db="EMBL/GenBank/DDBJ databases">
        <title>Sorghum-associated microbial communities from plants grown in Nebraska, USA.</title>
        <authorList>
            <person name="Schachtman D."/>
        </authorList>
    </citation>
    <scope>NUCLEOTIDE SEQUENCE [LARGE SCALE GENOMIC DNA]</scope>
    <source>
        <strain evidence="6 7">BE198</strain>
    </source>
</reference>
<dbReference type="InterPro" id="IPR001789">
    <property type="entry name" value="Sig_transdc_resp-reg_receiver"/>
</dbReference>
<dbReference type="CDD" id="cd17535">
    <property type="entry name" value="REC_NarL-like"/>
    <property type="match status" value="1"/>
</dbReference>
<dbReference type="CDD" id="cd06170">
    <property type="entry name" value="LuxR_C_like"/>
    <property type="match status" value="1"/>
</dbReference>
<dbReference type="SUPFAM" id="SSF46894">
    <property type="entry name" value="C-terminal effector domain of the bipartite response regulators"/>
    <property type="match status" value="1"/>
</dbReference>
<keyword evidence="7" id="KW-1185">Reference proteome</keyword>
<dbReference type="EMBL" id="JAVDVY010000002">
    <property type="protein sequence ID" value="MDR7135398.1"/>
    <property type="molecule type" value="Genomic_DNA"/>
</dbReference>
<dbReference type="Pfam" id="PF00072">
    <property type="entry name" value="Response_reg"/>
    <property type="match status" value="1"/>
</dbReference>
<dbReference type="Pfam" id="PF00196">
    <property type="entry name" value="GerE"/>
    <property type="match status" value="1"/>
</dbReference>
<dbReference type="InterPro" id="IPR016032">
    <property type="entry name" value="Sig_transdc_resp-reg_C-effctor"/>
</dbReference>
<dbReference type="PROSITE" id="PS50110">
    <property type="entry name" value="RESPONSE_REGULATORY"/>
    <property type="match status" value="1"/>
</dbReference>
<evidence type="ECO:0000256" key="2">
    <source>
        <dbReference type="ARBA" id="ARBA00023125"/>
    </source>
</evidence>
<feature type="domain" description="HTH luxR-type" evidence="4">
    <location>
        <begin position="137"/>
        <end position="202"/>
    </location>
</feature>
<evidence type="ECO:0000259" key="4">
    <source>
        <dbReference type="PROSITE" id="PS50043"/>
    </source>
</evidence>
<dbReference type="SMART" id="SM00421">
    <property type="entry name" value="HTH_LUXR"/>
    <property type="match status" value="1"/>
</dbReference>
<dbReference type="PRINTS" id="PR00038">
    <property type="entry name" value="HTHLUXR"/>
</dbReference>
<feature type="domain" description="Response regulatory" evidence="5">
    <location>
        <begin position="4"/>
        <end position="123"/>
    </location>
</feature>
<dbReference type="SMART" id="SM00448">
    <property type="entry name" value="REC"/>
    <property type="match status" value="1"/>
</dbReference>
<evidence type="ECO:0000313" key="6">
    <source>
        <dbReference type="EMBL" id="MDR7135398.1"/>
    </source>
</evidence>
<dbReference type="InterPro" id="IPR058245">
    <property type="entry name" value="NreC/VraR/RcsB-like_REC"/>
</dbReference>
<evidence type="ECO:0000313" key="7">
    <source>
        <dbReference type="Proteomes" id="UP001251524"/>
    </source>
</evidence>
<name>A0ABU1WCS9_9GAMM</name>
<protein>
    <submittedName>
        <fullName evidence="6">Two-component system capsular synthesis response regulator RcsB</fullName>
    </submittedName>
</protein>
<dbReference type="PANTHER" id="PTHR43214">
    <property type="entry name" value="TWO-COMPONENT RESPONSE REGULATOR"/>
    <property type="match status" value="1"/>
</dbReference>
<keyword evidence="2" id="KW-0238">DNA-binding</keyword>
<evidence type="ECO:0000256" key="1">
    <source>
        <dbReference type="ARBA" id="ARBA00022553"/>
    </source>
</evidence>
<organism evidence="6 7">
    <name type="scientific">Lysobacter niastensis</name>
    <dbReference type="NCBI Taxonomy" id="380629"/>
    <lineage>
        <taxon>Bacteria</taxon>
        <taxon>Pseudomonadati</taxon>
        <taxon>Pseudomonadota</taxon>
        <taxon>Gammaproteobacteria</taxon>
        <taxon>Lysobacterales</taxon>
        <taxon>Lysobacteraceae</taxon>
        <taxon>Lysobacter</taxon>
    </lineage>
</organism>
<dbReference type="SUPFAM" id="SSF52172">
    <property type="entry name" value="CheY-like"/>
    <property type="match status" value="1"/>
</dbReference>
<dbReference type="InterPro" id="IPR011006">
    <property type="entry name" value="CheY-like_superfamily"/>
</dbReference>
<comment type="caution">
    <text evidence="6">The sequence shown here is derived from an EMBL/GenBank/DDBJ whole genome shotgun (WGS) entry which is preliminary data.</text>
</comment>
<dbReference type="RefSeq" id="WP_310063047.1">
    <property type="nucleotide sequence ID" value="NZ_JAVDVY010000002.1"/>
</dbReference>
<dbReference type="PROSITE" id="PS50043">
    <property type="entry name" value="HTH_LUXR_2"/>
    <property type="match status" value="1"/>
</dbReference>
<evidence type="ECO:0000256" key="3">
    <source>
        <dbReference type="PROSITE-ProRule" id="PRU00169"/>
    </source>
</evidence>
<proteinExistence type="predicted"/>
<keyword evidence="1 3" id="KW-0597">Phosphoprotein</keyword>
<dbReference type="PANTHER" id="PTHR43214:SF17">
    <property type="entry name" value="TRANSCRIPTIONAL REGULATORY PROTEIN RCSB"/>
    <property type="match status" value="1"/>
</dbReference>
<feature type="modified residue" description="4-aspartylphosphate" evidence="3">
    <location>
        <position position="55"/>
    </location>
</feature>
<dbReference type="InterPro" id="IPR000792">
    <property type="entry name" value="Tscrpt_reg_LuxR_C"/>
</dbReference>